<feature type="non-terminal residue" evidence="2">
    <location>
        <position position="100"/>
    </location>
</feature>
<dbReference type="GO" id="GO:0005886">
    <property type="term" value="C:plasma membrane"/>
    <property type="evidence" value="ECO:0007669"/>
    <property type="project" value="TreeGrafter"/>
</dbReference>
<dbReference type="GO" id="GO:0005938">
    <property type="term" value="C:cell cortex"/>
    <property type="evidence" value="ECO:0007669"/>
    <property type="project" value="TreeGrafter"/>
</dbReference>
<protein>
    <recommendedName>
        <fullName evidence="1">PDZ domain-containing protein</fullName>
    </recommendedName>
</protein>
<dbReference type="InterPro" id="IPR036034">
    <property type="entry name" value="PDZ_sf"/>
</dbReference>
<evidence type="ECO:0000313" key="3">
    <source>
        <dbReference type="Proteomes" id="UP001066276"/>
    </source>
</evidence>
<dbReference type="Gene3D" id="2.30.42.10">
    <property type="match status" value="1"/>
</dbReference>
<dbReference type="PANTHER" id="PTHR46221">
    <property type="entry name" value="FERM AND PDZ DOMAIN-CONTAINING PROTEIN FAMILY MEMBER"/>
    <property type="match status" value="1"/>
</dbReference>
<evidence type="ECO:0000313" key="2">
    <source>
        <dbReference type="EMBL" id="KAJ1205555.1"/>
    </source>
</evidence>
<feature type="non-terminal residue" evidence="2">
    <location>
        <position position="1"/>
    </location>
</feature>
<dbReference type="InterPro" id="IPR001478">
    <property type="entry name" value="PDZ"/>
</dbReference>
<reference evidence="2" key="1">
    <citation type="journal article" date="2022" name="bioRxiv">
        <title>Sequencing and chromosome-scale assembly of the giantPleurodeles waltlgenome.</title>
        <authorList>
            <person name="Brown T."/>
            <person name="Elewa A."/>
            <person name="Iarovenko S."/>
            <person name="Subramanian E."/>
            <person name="Araus A.J."/>
            <person name="Petzold A."/>
            <person name="Susuki M."/>
            <person name="Suzuki K.-i.T."/>
            <person name="Hayashi T."/>
            <person name="Toyoda A."/>
            <person name="Oliveira C."/>
            <person name="Osipova E."/>
            <person name="Leigh N.D."/>
            <person name="Simon A."/>
            <person name="Yun M.H."/>
        </authorList>
    </citation>
    <scope>NUCLEOTIDE SEQUENCE</scope>
    <source>
        <strain evidence="2">20211129_DDA</strain>
        <tissue evidence="2">Liver</tissue>
    </source>
</reference>
<sequence length="100" mass="10815">SRVSVTDCSSGSQQFTAPVKITTVIHKDLLLNNYGFDISQNHPLSIASVIAGGPADGKLMPGDQILKIHNEAVEDMLVEQAVDIIRQSEDSVPITVLRYP</sequence>
<dbReference type="PANTHER" id="PTHR46221:SF2">
    <property type="entry name" value="FERM AND PDZ DOMAIN-CONTAINING PROTEIN 1"/>
    <property type="match status" value="1"/>
</dbReference>
<dbReference type="AlphaFoldDB" id="A0AAV7VY54"/>
<gene>
    <name evidence="2" type="ORF">NDU88_000983</name>
</gene>
<dbReference type="PROSITE" id="PS50106">
    <property type="entry name" value="PDZ"/>
    <property type="match status" value="1"/>
</dbReference>
<organism evidence="2 3">
    <name type="scientific">Pleurodeles waltl</name>
    <name type="common">Iberian ribbed newt</name>
    <dbReference type="NCBI Taxonomy" id="8319"/>
    <lineage>
        <taxon>Eukaryota</taxon>
        <taxon>Metazoa</taxon>
        <taxon>Chordata</taxon>
        <taxon>Craniata</taxon>
        <taxon>Vertebrata</taxon>
        <taxon>Euteleostomi</taxon>
        <taxon>Amphibia</taxon>
        <taxon>Batrachia</taxon>
        <taxon>Caudata</taxon>
        <taxon>Salamandroidea</taxon>
        <taxon>Salamandridae</taxon>
        <taxon>Pleurodelinae</taxon>
        <taxon>Pleurodeles</taxon>
    </lineage>
</organism>
<accession>A0AAV7VY54</accession>
<comment type="caution">
    <text evidence="2">The sequence shown here is derived from an EMBL/GenBank/DDBJ whole genome shotgun (WGS) entry which is preliminary data.</text>
</comment>
<feature type="domain" description="PDZ" evidence="1">
    <location>
        <begin position="22"/>
        <end position="100"/>
    </location>
</feature>
<keyword evidence="3" id="KW-1185">Reference proteome</keyword>
<dbReference type="SMART" id="SM00228">
    <property type="entry name" value="PDZ"/>
    <property type="match status" value="1"/>
</dbReference>
<evidence type="ECO:0000259" key="1">
    <source>
        <dbReference type="PROSITE" id="PS50106"/>
    </source>
</evidence>
<dbReference type="Proteomes" id="UP001066276">
    <property type="component" value="Chromosome 1_2"/>
</dbReference>
<name>A0AAV7VY54_PLEWA</name>
<proteinExistence type="predicted"/>
<dbReference type="EMBL" id="JANPWB010000002">
    <property type="protein sequence ID" value="KAJ1205555.1"/>
    <property type="molecule type" value="Genomic_DNA"/>
</dbReference>
<dbReference type="SUPFAM" id="SSF50156">
    <property type="entry name" value="PDZ domain-like"/>
    <property type="match status" value="1"/>
</dbReference>
<dbReference type="Pfam" id="PF00595">
    <property type="entry name" value="PDZ"/>
    <property type="match status" value="1"/>
</dbReference>